<reference evidence="7 8" key="1">
    <citation type="journal article" date="2015" name="J. Biotechnol.">
        <title>Complete genome sequence of a malodorant-producing acetogen, Clostridium scatologenes ATCC 25775(T).</title>
        <authorList>
            <person name="Zhu Z."/>
            <person name="Guo T."/>
            <person name="Zheng H."/>
            <person name="Song T."/>
            <person name="Ouyang P."/>
            <person name="Xie J."/>
        </authorList>
    </citation>
    <scope>NUCLEOTIDE SEQUENCE [LARGE SCALE GENOMIC DNA]</scope>
    <source>
        <strain evidence="7 8">ATCC 25775</strain>
    </source>
</reference>
<dbReference type="HOGENOM" id="CLU_053149_0_0_9"/>
<feature type="transmembrane region" description="Helical" evidence="6">
    <location>
        <begin position="14"/>
        <end position="41"/>
    </location>
</feature>
<evidence type="ECO:0000313" key="8">
    <source>
        <dbReference type="Proteomes" id="UP000033115"/>
    </source>
</evidence>
<keyword evidence="4 6" id="KW-1133">Transmembrane helix</keyword>
<feature type="transmembrane region" description="Helical" evidence="6">
    <location>
        <begin position="191"/>
        <end position="212"/>
    </location>
</feature>
<dbReference type="PANTHER" id="PTHR21716">
    <property type="entry name" value="TRANSMEMBRANE PROTEIN"/>
    <property type="match status" value="1"/>
</dbReference>
<comment type="subcellular location">
    <subcellularLocation>
        <location evidence="1">Membrane</location>
        <topology evidence="1">Multi-pass membrane protein</topology>
    </subcellularLocation>
</comment>
<evidence type="ECO:0000256" key="3">
    <source>
        <dbReference type="ARBA" id="ARBA00022692"/>
    </source>
</evidence>
<comment type="similarity">
    <text evidence="2">Belongs to the autoinducer-2 exporter (AI-2E) (TC 2.A.86) family.</text>
</comment>
<dbReference type="EMBL" id="CP009933">
    <property type="protein sequence ID" value="AKA70905.1"/>
    <property type="molecule type" value="Genomic_DNA"/>
</dbReference>
<evidence type="ECO:0000256" key="6">
    <source>
        <dbReference type="SAM" id="Phobius"/>
    </source>
</evidence>
<sequence length="334" mass="38383">MEINKNIVKKISEFVLLALIIYFMKDLFNLILFTFLFSYIIYNLQKFIVNKIPVHKSIVTIFLYIIIIGLISFFICKYVPEIIKEIQIIFKEISTITFSDRWAVYVNSLIEKIDIAKSYDKFMNTILSVGKNLVQGSLNVFIALMLSMFFVLEKEKIVKFVHKFKISKISCVYNYFEYFGTNFLNSFAKVIQAQFLIALANTFLSVLFLWIMNFPQLMGLGSMIFILSFIPVAGTVISLIPLCLIAFNIGGLIKVVSVIIMIALIHCLESYILNPKLMSDKTSLPIFFIFIILIVGKHFMGVWGLLLGIPLFIFILDILDVKISDESKKVNLKL</sequence>
<feature type="transmembrane region" description="Helical" evidence="6">
    <location>
        <begin position="224"/>
        <end position="249"/>
    </location>
</feature>
<name>A0A0E3K324_CLOSL</name>
<evidence type="ECO:0000256" key="4">
    <source>
        <dbReference type="ARBA" id="ARBA00022989"/>
    </source>
</evidence>
<organism evidence="7 8">
    <name type="scientific">Clostridium scatologenes</name>
    <dbReference type="NCBI Taxonomy" id="1548"/>
    <lineage>
        <taxon>Bacteria</taxon>
        <taxon>Bacillati</taxon>
        <taxon>Bacillota</taxon>
        <taxon>Clostridia</taxon>
        <taxon>Eubacteriales</taxon>
        <taxon>Clostridiaceae</taxon>
        <taxon>Clostridium</taxon>
    </lineage>
</organism>
<keyword evidence="8" id="KW-1185">Reference proteome</keyword>
<evidence type="ECO:0000256" key="2">
    <source>
        <dbReference type="ARBA" id="ARBA00009773"/>
    </source>
</evidence>
<feature type="transmembrane region" description="Helical" evidence="6">
    <location>
        <begin position="255"/>
        <end position="274"/>
    </location>
</feature>
<dbReference type="KEGG" id="csq:CSCA_3780"/>
<dbReference type="PANTHER" id="PTHR21716:SF62">
    <property type="entry name" value="TRANSPORT PROTEIN YDBI-RELATED"/>
    <property type="match status" value="1"/>
</dbReference>
<dbReference type="Pfam" id="PF01594">
    <property type="entry name" value="AI-2E_transport"/>
    <property type="match status" value="1"/>
</dbReference>
<dbReference type="Proteomes" id="UP000033115">
    <property type="component" value="Chromosome"/>
</dbReference>
<evidence type="ECO:0000256" key="1">
    <source>
        <dbReference type="ARBA" id="ARBA00004141"/>
    </source>
</evidence>
<dbReference type="AlphaFoldDB" id="A0A0E3K324"/>
<gene>
    <name evidence="7" type="ORF">CSCA_3780</name>
</gene>
<evidence type="ECO:0008006" key="9">
    <source>
        <dbReference type="Google" id="ProtNLM"/>
    </source>
</evidence>
<feature type="transmembrane region" description="Helical" evidence="6">
    <location>
        <begin position="133"/>
        <end position="152"/>
    </location>
</feature>
<dbReference type="InterPro" id="IPR002549">
    <property type="entry name" value="AI-2E-like"/>
</dbReference>
<keyword evidence="3 6" id="KW-0812">Transmembrane</keyword>
<accession>A0A0E3K324</accession>
<dbReference type="GO" id="GO:0055085">
    <property type="term" value="P:transmembrane transport"/>
    <property type="evidence" value="ECO:0007669"/>
    <property type="project" value="TreeGrafter"/>
</dbReference>
<proteinExistence type="inferred from homology"/>
<feature type="transmembrane region" description="Helical" evidence="6">
    <location>
        <begin position="61"/>
        <end position="79"/>
    </location>
</feature>
<evidence type="ECO:0000313" key="7">
    <source>
        <dbReference type="EMBL" id="AKA70905.1"/>
    </source>
</evidence>
<feature type="transmembrane region" description="Helical" evidence="6">
    <location>
        <begin position="286"/>
        <end position="316"/>
    </location>
</feature>
<keyword evidence="5 6" id="KW-0472">Membrane</keyword>
<evidence type="ECO:0000256" key="5">
    <source>
        <dbReference type="ARBA" id="ARBA00023136"/>
    </source>
</evidence>
<dbReference type="GO" id="GO:0016020">
    <property type="term" value="C:membrane"/>
    <property type="evidence" value="ECO:0007669"/>
    <property type="project" value="UniProtKB-SubCell"/>
</dbReference>
<protein>
    <recommendedName>
        <fullName evidence="9">Permease</fullName>
    </recommendedName>
</protein>